<dbReference type="AlphaFoldDB" id="A0A6P4EZ29"/>
<proteinExistence type="predicted"/>
<accession>A0A6P4EZ29</accession>
<dbReference type="OrthoDB" id="7827364at2759"/>
<evidence type="ECO:0000313" key="2">
    <source>
        <dbReference type="EnsemblMetazoa" id="XP_016983382.1"/>
    </source>
</evidence>
<evidence type="ECO:0000313" key="4">
    <source>
        <dbReference type="RefSeq" id="XP_016983382.1"/>
    </source>
</evidence>
<reference evidence="3" key="1">
    <citation type="journal article" date="2021" name="Elife">
        <title>Highly contiguous assemblies of 101 drosophilid genomes.</title>
        <authorList>
            <person name="Kim B.Y."/>
            <person name="Wang J.R."/>
            <person name="Miller D.E."/>
            <person name="Barmina O."/>
            <person name="Delaney E."/>
            <person name="Thompson A."/>
            <person name="Comeault A.A."/>
            <person name="Peede D."/>
            <person name="D'Agostino E.R."/>
            <person name="Pelaez J."/>
            <person name="Aguilar J.M."/>
            <person name="Haji D."/>
            <person name="Matsunaga T."/>
            <person name="Armstrong E.E."/>
            <person name="Zych M."/>
            <person name="Ogawa Y."/>
            <person name="Stamenkovic-Radak M."/>
            <person name="Jelic M."/>
            <person name="Veselinovic M.S."/>
            <person name="Tanaskovic M."/>
            <person name="Eric P."/>
            <person name="Gao J.J."/>
            <person name="Katoh T.K."/>
            <person name="Toda M.J."/>
            <person name="Watabe H."/>
            <person name="Watada M."/>
            <person name="Davis J.S."/>
            <person name="Moyle L.C."/>
            <person name="Manoli G."/>
            <person name="Bertolini E."/>
            <person name="Kostal V."/>
            <person name="Hawley R.S."/>
            <person name="Takahashi A."/>
            <person name="Jones C.D."/>
            <person name="Price D.K."/>
            <person name="Whiteman N."/>
            <person name="Kopp A."/>
            <person name="Matute D.R."/>
            <person name="Petrov D.A."/>
        </authorList>
    </citation>
    <scope>NUCLEOTIDE SEQUENCE [LARGE SCALE GENOMIC DNA]</scope>
</reference>
<dbReference type="Proteomes" id="UP001652680">
    <property type="component" value="Unassembled WGS sequence"/>
</dbReference>
<dbReference type="EnsemblMetazoa" id="XM_017127893.2">
    <property type="protein sequence ID" value="XP_016983382.1"/>
    <property type="gene ID" value="LOC108047629"/>
</dbReference>
<dbReference type="GeneID" id="108047629"/>
<keyword evidence="1" id="KW-0732">Signal</keyword>
<protein>
    <submittedName>
        <fullName evidence="4">Uncharacterized protein LOC108047629</fullName>
    </submittedName>
</protein>
<reference evidence="4" key="2">
    <citation type="submission" date="2025-04" db="UniProtKB">
        <authorList>
            <consortium name="RefSeq"/>
        </authorList>
    </citation>
    <scope>IDENTIFICATION</scope>
</reference>
<dbReference type="RefSeq" id="XP_016983382.1">
    <property type="nucleotide sequence ID" value="XM_017127893.1"/>
</dbReference>
<organism evidence="4">
    <name type="scientific">Drosophila rhopaloa</name>
    <name type="common">Fruit fly</name>
    <dbReference type="NCBI Taxonomy" id="1041015"/>
    <lineage>
        <taxon>Eukaryota</taxon>
        <taxon>Metazoa</taxon>
        <taxon>Ecdysozoa</taxon>
        <taxon>Arthropoda</taxon>
        <taxon>Hexapoda</taxon>
        <taxon>Insecta</taxon>
        <taxon>Pterygota</taxon>
        <taxon>Neoptera</taxon>
        <taxon>Endopterygota</taxon>
        <taxon>Diptera</taxon>
        <taxon>Brachycera</taxon>
        <taxon>Muscomorpha</taxon>
        <taxon>Ephydroidea</taxon>
        <taxon>Drosophilidae</taxon>
        <taxon>Drosophila</taxon>
        <taxon>Sophophora</taxon>
    </lineage>
</organism>
<evidence type="ECO:0000313" key="3">
    <source>
        <dbReference type="Proteomes" id="UP001652680"/>
    </source>
</evidence>
<feature type="chain" id="PRO_5028115578" evidence="1">
    <location>
        <begin position="24"/>
        <end position="90"/>
    </location>
</feature>
<keyword evidence="3" id="KW-1185">Reference proteome</keyword>
<evidence type="ECO:0000256" key="1">
    <source>
        <dbReference type="SAM" id="SignalP"/>
    </source>
</evidence>
<sequence length="90" mass="10073">MAFLFNLLTLLAVAAISIHVTLALEFMDEGALGNDEAHHLDDESSAEVPGILTGYTRDTIAHFNPRKADAGFRQLWERVPLQKIDVIKRR</sequence>
<reference evidence="2" key="3">
    <citation type="submission" date="2025-05" db="UniProtKB">
        <authorList>
            <consortium name="EnsemblMetazoa"/>
        </authorList>
    </citation>
    <scope>IDENTIFICATION</scope>
</reference>
<gene>
    <name evidence="4" type="primary">LOC108047629</name>
    <name evidence="2" type="synonym">108047629</name>
</gene>
<feature type="signal peptide" evidence="1">
    <location>
        <begin position="1"/>
        <end position="23"/>
    </location>
</feature>
<name>A0A6P4EZ29_DRORH</name>